<dbReference type="InParanoid" id="A0A2K1XRR5"/>
<proteinExistence type="predicted"/>
<sequence length="67" mass="7514">MALLVALEQAPTRLVTGHYHYSLASITKITLVSRVKGFPHKKKIPMAHTCSYFKHPKEKVQGPPIMS</sequence>
<name>A0A2K1XRR5_POPTR</name>
<dbReference type="EMBL" id="CM009303">
    <property type="protein sequence ID" value="PNT03471.1"/>
    <property type="molecule type" value="Genomic_DNA"/>
</dbReference>
<dbReference type="Proteomes" id="UP000006729">
    <property type="component" value="Chromosome 14"/>
</dbReference>
<evidence type="ECO:0000313" key="1">
    <source>
        <dbReference type="EMBL" id="PNT03471.1"/>
    </source>
</evidence>
<keyword evidence="2" id="KW-1185">Reference proteome</keyword>
<protein>
    <submittedName>
        <fullName evidence="1">Uncharacterized protein</fullName>
    </submittedName>
</protein>
<accession>A0A2K1XRR5</accession>
<evidence type="ECO:0000313" key="2">
    <source>
        <dbReference type="Proteomes" id="UP000006729"/>
    </source>
</evidence>
<organism evidence="1 2">
    <name type="scientific">Populus trichocarpa</name>
    <name type="common">Western balsam poplar</name>
    <name type="synonym">Populus balsamifera subsp. trichocarpa</name>
    <dbReference type="NCBI Taxonomy" id="3694"/>
    <lineage>
        <taxon>Eukaryota</taxon>
        <taxon>Viridiplantae</taxon>
        <taxon>Streptophyta</taxon>
        <taxon>Embryophyta</taxon>
        <taxon>Tracheophyta</taxon>
        <taxon>Spermatophyta</taxon>
        <taxon>Magnoliopsida</taxon>
        <taxon>eudicotyledons</taxon>
        <taxon>Gunneridae</taxon>
        <taxon>Pentapetalae</taxon>
        <taxon>rosids</taxon>
        <taxon>fabids</taxon>
        <taxon>Malpighiales</taxon>
        <taxon>Salicaceae</taxon>
        <taxon>Saliceae</taxon>
        <taxon>Populus</taxon>
    </lineage>
</organism>
<dbReference type="AlphaFoldDB" id="A0A2K1XRR5"/>
<reference evidence="1 2" key="1">
    <citation type="journal article" date="2006" name="Science">
        <title>The genome of black cottonwood, Populus trichocarpa (Torr. &amp; Gray).</title>
        <authorList>
            <person name="Tuskan G.A."/>
            <person name="Difazio S."/>
            <person name="Jansson S."/>
            <person name="Bohlmann J."/>
            <person name="Grigoriev I."/>
            <person name="Hellsten U."/>
            <person name="Putnam N."/>
            <person name="Ralph S."/>
            <person name="Rombauts S."/>
            <person name="Salamov A."/>
            <person name="Schein J."/>
            <person name="Sterck L."/>
            <person name="Aerts A."/>
            <person name="Bhalerao R.R."/>
            <person name="Bhalerao R.P."/>
            <person name="Blaudez D."/>
            <person name="Boerjan W."/>
            <person name="Brun A."/>
            <person name="Brunner A."/>
            <person name="Busov V."/>
            <person name="Campbell M."/>
            <person name="Carlson J."/>
            <person name="Chalot M."/>
            <person name="Chapman J."/>
            <person name="Chen G.L."/>
            <person name="Cooper D."/>
            <person name="Coutinho P.M."/>
            <person name="Couturier J."/>
            <person name="Covert S."/>
            <person name="Cronk Q."/>
            <person name="Cunningham R."/>
            <person name="Davis J."/>
            <person name="Degroeve S."/>
            <person name="Dejardin A."/>
            <person name="Depamphilis C."/>
            <person name="Detter J."/>
            <person name="Dirks B."/>
            <person name="Dubchak I."/>
            <person name="Duplessis S."/>
            <person name="Ehlting J."/>
            <person name="Ellis B."/>
            <person name="Gendler K."/>
            <person name="Goodstein D."/>
            <person name="Gribskov M."/>
            <person name="Grimwood J."/>
            <person name="Groover A."/>
            <person name="Gunter L."/>
            <person name="Hamberger B."/>
            <person name="Heinze B."/>
            <person name="Helariutta Y."/>
            <person name="Henrissat B."/>
            <person name="Holligan D."/>
            <person name="Holt R."/>
            <person name="Huang W."/>
            <person name="Islam-Faridi N."/>
            <person name="Jones S."/>
            <person name="Jones-Rhoades M."/>
            <person name="Jorgensen R."/>
            <person name="Joshi C."/>
            <person name="Kangasjarvi J."/>
            <person name="Karlsson J."/>
            <person name="Kelleher C."/>
            <person name="Kirkpatrick R."/>
            <person name="Kirst M."/>
            <person name="Kohler A."/>
            <person name="Kalluri U."/>
            <person name="Larimer F."/>
            <person name="Leebens-Mack J."/>
            <person name="Leple J.C."/>
            <person name="Locascio P."/>
            <person name="Lou Y."/>
            <person name="Lucas S."/>
            <person name="Martin F."/>
            <person name="Montanini B."/>
            <person name="Napoli C."/>
            <person name="Nelson D.R."/>
            <person name="Nelson C."/>
            <person name="Nieminen K."/>
            <person name="Nilsson O."/>
            <person name="Pereda V."/>
            <person name="Peter G."/>
            <person name="Philippe R."/>
            <person name="Pilate G."/>
            <person name="Poliakov A."/>
            <person name="Razumovskaya J."/>
            <person name="Richardson P."/>
            <person name="Rinaldi C."/>
            <person name="Ritland K."/>
            <person name="Rouze P."/>
            <person name="Ryaboy D."/>
            <person name="Schmutz J."/>
            <person name="Schrader J."/>
            <person name="Segerman B."/>
            <person name="Shin H."/>
            <person name="Siddiqui A."/>
            <person name="Sterky F."/>
            <person name="Terry A."/>
            <person name="Tsai C.J."/>
            <person name="Uberbacher E."/>
            <person name="Unneberg P."/>
            <person name="Vahala J."/>
            <person name="Wall K."/>
            <person name="Wessler S."/>
            <person name="Yang G."/>
            <person name="Yin T."/>
            <person name="Douglas C."/>
            <person name="Marra M."/>
            <person name="Sandberg G."/>
            <person name="Van de Peer Y."/>
            <person name="Rokhsar D."/>
        </authorList>
    </citation>
    <scope>NUCLEOTIDE SEQUENCE [LARGE SCALE GENOMIC DNA]</scope>
    <source>
        <strain evidence="2">cv. Nisqually</strain>
    </source>
</reference>
<gene>
    <name evidence="1" type="ORF">POPTR_014G072500</name>
</gene>